<comment type="caution">
    <text evidence="1">The sequence shown here is derived from an EMBL/GenBank/DDBJ whole genome shotgun (WGS) entry which is preliminary data.</text>
</comment>
<accession>A0A7J5G9L0</accession>
<proteinExistence type="predicted"/>
<organism evidence="1 2">
    <name type="scientific">Phocaeicola vulgatus</name>
    <name type="common">Bacteroides vulgatus</name>
    <dbReference type="NCBI Taxonomy" id="821"/>
    <lineage>
        <taxon>Bacteria</taxon>
        <taxon>Pseudomonadati</taxon>
        <taxon>Bacteroidota</taxon>
        <taxon>Bacteroidia</taxon>
        <taxon>Bacteroidales</taxon>
        <taxon>Bacteroidaceae</taxon>
        <taxon>Phocaeicola</taxon>
    </lineage>
</organism>
<protein>
    <submittedName>
        <fullName evidence="1">Uncharacterized protein</fullName>
    </submittedName>
</protein>
<dbReference type="Proteomes" id="UP000470332">
    <property type="component" value="Unassembled WGS sequence"/>
</dbReference>
<evidence type="ECO:0000313" key="2">
    <source>
        <dbReference type="Proteomes" id="UP000470332"/>
    </source>
</evidence>
<dbReference type="Pfam" id="PF20095">
    <property type="entry name" value="DUF6485"/>
    <property type="match status" value="1"/>
</dbReference>
<dbReference type="AlphaFoldDB" id="A0A7J5G9L0"/>
<sequence length="74" mass="8359">MEHKCDHFCSCPVTGCRNHPSNHNQGCTPCIKDNLAKGKIPACFFKAVNEDVSEAHDWTIKGFVDFYLKMNAKE</sequence>
<reference evidence="1 2" key="1">
    <citation type="journal article" date="2019" name="Nat. Med.">
        <title>A library of human gut bacterial isolates paired with longitudinal multiomics data enables mechanistic microbiome research.</title>
        <authorList>
            <person name="Poyet M."/>
            <person name="Groussin M."/>
            <person name="Gibbons S.M."/>
            <person name="Avila-Pacheco J."/>
            <person name="Jiang X."/>
            <person name="Kearney S.M."/>
            <person name="Perrotta A.R."/>
            <person name="Berdy B."/>
            <person name="Zhao S."/>
            <person name="Lieberman T.D."/>
            <person name="Swanson P.K."/>
            <person name="Smith M."/>
            <person name="Roesemann S."/>
            <person name="Alexander J.E."/>
            <person name="Rich S.A."/>
            <person name="Livny J."/>
            <person name="Vlamakis H."/>
            <person name="Clish C."/>
            <person name="Bullock K."/>
            <person name="Deik A."/>
            <person name="Scott J."/>
            <person name="Pierce K.A."/>
            <person name="Xavier R.J."/>
            <person name="Alm E.J."/>
        </authorList>
    </citation>
    <scope>NUCLEOTIDE SEQUENCE [LARGE SCALE GENOMIC DNA]</scope>
    <source>
        <strain evidence="1 2">BIOML-A9</strain>
    </source>
</reference>
<name>A0A7J5G9L0_PHOVU</name>
<gene>
    <name evidence="1" type="ORF">GAS37_06795</name>
</gene>
<evidence type="ECO:0000313" key="1">
    <source>
        <dbReference type="EMBL" id="KAB3863724.1"/>
    </source>
</evidence>
<dbReference type="EMBL" id="WCXA01000011">
    <property type="protein sequence ID" value="KAB3863724.1"/>
    <property type="molecule type" value="Genomic_DNA"/>
</dbReference>